<protein>
    <submittedName>
        <fullName evidence="2">Uncharacterized protein</fullName>
    </submittedName>
</protein>
<feature type="compositionally biased region" description="Acidic residues" evidence="1">
    <location>
        <begin position="17"/>
        <end position="32"/>
    </location>
</feature>
<dbReference type="Proteomes" id="UP000308199">
    <property type="component" value="Unassembled WGS sequence"/>
</dbReference>
<evidence type="ECO:0000313" key="3">
    <source>
        <dbReference type="Proteomes" id="UP000308199"/>
    </source>
</evidence>
<evidence type="ECO:0000256" key="1">
    <source>
        <dbReference type="SAM" id="MobiDB-lite"/>
    </source>
</evidence>
<dbReference type="OrthoDB" id="408683at2759"/>
<name>A0A4S4KWY1_9AGAM</name>
<gene>
    <name evidence="2" type="ORF">EW145_g6327</name>
</gene>
<comment type="caution">
    <text evidence="2">The sequence shown here is derived from an EMBL/GenBank/DDBJ whole genome shotgun (WGS) entry which is preliminary data.</text>
</comment>
<keyword evidence="3" id="KW-1185">Reference proteome</keyword>
<dbReference type="EMBL" id="SGPK01000465">
    <property type="protein sequence ID" value="THH03352.1"/>
    <property type="molecule type" value="Genomic_DNA"/>
</dbReference>
<sequence length="94" mass="10184">MDDILEQPTSSVPNTADDPDDAAQSSDEDDGGPDWTKLSAMASASDVNKPFIPKRGEKEFEPSGEAGTSLQQHKLEQMRAAMFSALDVERTVSR</sequence>
<evidence type="ECO:0000313" key="2">
    <source>
        <dbReference type="EMBL" id="THH03352.1"/>
    </source>
</evidence>
<feature type="region of interest" description="Disordered" evidence="1">
    <location>
        <begin position="1"/>
        <end position="73"/>
    </location>
</feature>
<accession>A0A4S4KWY1</accession>
<proteinExistence type="predicted"/>
<organism evidence="2 3">
    <name type="scientific">Phellinidium pouzarii</name>
    <dbReference type="NCBI Taxonomy" id="167371"/>
    <lineage>
        <taxon>Eukaryota</taxon>
        <taxon>Fungi</taxon>
        <taxon>Dikarya</taxon>
        <taxon>Basidiomycota</taxon>
        <taxon>Agaricomycotina</taxon>
        <taxon>Agaricomycetes</taxon>
        <taxon>Hymenochaetales</taxon>
        <taxon>Hymenochaetaceae</taxon>
        <taxon>Phellinidium</taxon>
    </lineage>
</organism>
<dbReference type="AlphaFoldDB" id="A0A4S4KWY1"/>
<reference evidence="2 3" key="1">
    <citation type="submission" date="2019-02" db="EMBL/GenBank/DDBJ databases">
        <title>Genome sequencing of the rare red list fungi Phellinidium pouzarii.</title>
        <authorList>
            <person name="Buettner E."/>
            <person name="Kellner H."/>
        </authorList>
    </citation>
    <scope>NUCLEOTIDE SEQUENCE [LARGE SCALE GENOMIC DNA]</scope>
    <source>
        <strain evidence="2 3">DSM 108285</strain>
    </source>
</reference>